<keyword evidence="3" id="KW-1185">Reference proteome</keyword>
<evidence type="ECO:0008006" key="4">
    <source>
        <dbReference type="Google" id="ProtNLM"/>
    </source>
</evidence>
<name>A0A1H1WDR3_MUCMA</name>
<feature type="signal peptide" evidence="1">
    <location>
        <begin position="1"/>
        <end position="25"/>
    </location>
</feature>
<dbReference type="Gene3D" id="2.40.128.490">
    <property type="entry name" value="Uncharacterised protein PF14869, DUF4488"/>
    <property type="match status" value="1"/>
</dbReference>
<proteinExistence type="predicted"/>
<evidence type="ECO:0000313" key="3">
    <source>
        <dbReference type="Proteomes" id="UP000199679"/>
    </source>
</evidence>
<feature type="chain" id="PRO_5009264324" description="Lipocalin-like domain-containing protein" evidence="1">
    <location>
        <begin position="26"/>
        <end position="136"/>
    </location>
</feature>
<dbReference type="STRING" id="652787.SAMN05216490_2161"/>
<dbReference type="AlphaFoldDB" id="A0A1H1WDR3"/>
<dbReference type="EMBL" id="LT629740">
    <property type="protein sequence ID" value="SDS95155.1"/>
    <property type="molecule type" value="Genomic_DNA"/>
</dbReference>
<reference evidence="2 3" key="1">
    <citation type="submission" date="2016-10" db="EMBL/GenBank/DDBJ databases">
        <authorList>
            <person name="de Groot N.N."/>
        </authorList>
    </citation>
    <scope>NUCLEOTIDE SEQUENCE [LARGE SCALE GENOMIC DNA]</scope>
    <source>
        <strain evidence="2 3">MP1X4</strain>
    </source>
</reference>
<organism evidence="2 3">
    <name type="scientific">Mucilaginibacter mallensis</name>
    <dbReference type="NCBI Taxonomy" id="652787"/>
    <lineage>
        <taxon>Bacteria</taxon>
        <taxon>Pseudomonadati</taxon>
        <taxon>Bacteroidota</taxon>
        <taxon>Sphingobacteriia</taxon>
        <taxon>Sphingobacteriales</taxon>
        <taxon>Sphingobacteriaceae</taxon>
        <taxon>Mucilaginibacter</taxon>
    </lineage>
</organism>
<keyword evidence="1" id="KW-0732">Signal</keyword>
<accession>A0A1H1WDR3</accession>
<dbReference type="Proteomes" id="UP000199679">
    <property type="component" value="Chromosome I"/>
</dbReference>
<dbReference type="RefSeq" id="WP_091372208.1">
    <property type="nucleotide sequence ID" value="NZ_LT629740.1"/>
</dbReference>
<protein>
    <recommendedName>
        <fullName evidence="4">Lipocalin-like domain-containing protein</fullName>
    </recommendedName>
</protein>
<sequence length="136" mass="15591">MKINSASKAIILSSLLLILTSFQTADTLKGTWEYAGDIFNDKKEPAPTAYILQRKYTEAHFEAYVIEKGYVPEMYETGDYTLNADSCIEIQTFSTQDSKLLNIPVHYHYKISNDTLILKGILPNGERVEEYWKKVK</sequence>
<gene>
    <name evidence="2" type="ORF">SAMN05216490_2161</name>
</gene>
<evidence type="ECO:0000313" key="2">
    <source>
        <dbReference type="EMBL" id="SDS95155.1"/>
    </source>
</evidence>
<dbReference type="OrthoDB" id="797882at2"/>
<evidence type="ECO:0000256" key="1">
    <source>
        <dbReference type="SAM" id="SignalP"/>
    </source>
</evidence>